<name>M6WIK2_LEPBO</name>
<dbReference type="EMBL" id="AKWF02000094">
    <property type="protein sequence ID" value="EMO61578.1"/>
    <property type="molecule type" value="Genomic_DNA"/>
</dbReference>
<evidence type="ECO:0000256" key="1">
    <source>
        <dbReference type="SAM" id="Phobius"/>
    </source>
</evidence>
<accession>M6WIK2</accession>
<keyword evidence="1" id="KW-0812">Transmembrane</keyword>
<keyword evidence="1" id="KW-1133">Transmembrane helix</keyword>
<evidence type="ECO:0000313" key="3">
    <source>
        <dbReference type="Proteomes" id="UP000012159"/>
    </source>
</evidence>
<gene>
    <name evidence="2" type="ORF">LEP1GSC133_0194</name>
</gene>
<protein>
    <submittedName>
        <fullName evidence="2">Uncharacterized protein</fullName>
    </submittedName>
</protein>
<dbReference type="Proteomes" id="UP000012159">
    <property type="component" value="Unassembled WGS sequence"/>
</dbReference>
<dbReference type="AlphaFoldDB" id="M6WIK2"/>
<comment type="caution">
    <text evidence="2">The sequence shown here is derived from an EMBL/GenBank/DDBJ whole genome shotgun (WGS) entry which is preliminary data.</text>
</comment>
<sequence length="105" mass="11730">MIYAEFQNEQPYIYEEIIFDFTFLILFFVLMCNSRKDETKEKALFNYILYCGPGGTIDSCNAACGATYGTNATNANLQALTSCTSACTTNCNVLGLYLQLSNLNR</sequence>
<evidence type="ECO:0000313" key="2">
    <source>
        <dbReference type="EMBL" id="EMO61578.1"/>
    </source>
</evidence>
<reference evidence="2 3" key="1">
    <citation type="submission" date="2013-01" db="EMBL/GenBank/DDBJ databases">
        <authorList>
            <person name="Harkins D.M."/>
            <person name="Durkin A.S."/>
            <person name="Brinkac L.M."/>
            <person name="Haft D.H."/>
            <person name="Selengut J.D."/>
            <person name="Sanka R."/>
            <person name="DePew J."/>
            <person name="Purushe J."/>
            <person name="Picardeau M."/>
            <person name="Werts C."/>
            <person name="Goarant C."/>
            <person name="Vinetz J.M."/>
            <person name="Sutton G.G."/>
            <person name="Nierman W.C."/>
            <person name="Fouts D.E."/>
        </authorList>
    </citation>
    <scope>NUCLEOTIDE SEQUENCE [LARGE SCALE GENOMIC DNA]</scope>
    <source>
        <strain evidence="2 3">200901868</strain>
    </source>
</reference>
<feature type="transmembrane region" description="Helical" evidence="1">
    <location>
        <begin position="12"/>
        <end position="32"/>
    </location>
</feature>
<organism evidence="2 3">
    <name type="scientific">Leptospira borgpetersenii serovar Pomona str. 200901868</name>
    <dbReference type="NCBI Taxonomy" id="1192866"/>
    <lineage>
        <taxon>Bacteria</taxon>
        <taxon>Pseudomonadati</taxon>
        <taxon>Spirochaetota</taxon>
        <taxon>Spirochaetia</taxon>
        <taxon>Leptospirales</taxon>
        <taxon>Leptospiraceae</taxon>
        <taxon>Leptospira</taxon>
    </lineage>
</organism>
<keyword evidence="1" id="KW-0472">Membrane</keyword>
<proteinExistence type="predicted"/>